<protein>
    <submittedName>
        <fullName evidence="1">Uncharacterized protein</fullName>
    </submittedName>
</protein>
<gene>
    <name evidence="1" type="ORF">EKH80_19790</name>
</gene>
<proteinExistence type="predicted"/>
<evidence type="ECO:0000313" key="2">
    <source>
        <dbReference type="Proteomes" id="UP000274358"/>
    </source>
</evidence>
<accession>A0A3S0RHY3</accession>
<dbReference type="EMBL" id="RYYV01000021">
    <property type="protein sequence ID" value="RUL70874.1"/>
    <property type="molecule type" value="Genomic_DNA"/>
</dbReference>
<dbReference type="OrthoDB" id="6194403at2"/>
<evidence type="ECO:0000313" key="1">
    <source>
        <dbReference type="EMBL" id="RUL70874.1"/>
    </source>
</evidence>
<dbReference type="AlphaFoldDB" id="A0A3S0RHY3"/>
<comment type="caution">
    <text evidence="1">The sequence shown here is derived from an EMBL/GenBank/DDBJ whole genome shotgun (WGS) entry which is preliminary data.</text>
</comment>
<keyword evidence="2" id="KW-1185">Reference proteome</keyword>
<dbReference type="Proteomes" id="UP000274358">
    <property type="component" value="Unassembled WGS sequence"/>
</dbReference>
<dbReference type="RefSeq" id="WP_126686530.1">
    <property type="nucleotide sequence ID" value="NZ_RYYV01000021.1"/>
</dbReference>
<name>A0A3S0RHY3_9GAMM</name>
<organism evidence="1 2">
    <name type="scientific">Dyella choica</name>
    <dbReference type="NCBI Taxonomy" id="1927959"/>
    <lineage>
        <taxon>Bacteria</taxon>
        <taxon>Pseudomonadati</taxon>
        <taxon>Pseudomonadota</taxon>
        <taxon>Gammaproteobacteria</taxon>
        <taxon>Lysobacterales</taxon>
        <taxon>Rhodanobacteraceae</taxon>
        <taxon>Dyella</taxon>
    </lineage>
</organism>
<sequence length="225" mass="25145">MSADLQTLAEPLLETTRRLVGALQQESSMELRLALAKRLVRQLGDEAYPIFLKMLLIIAESEDAAAKQCVADLLAAAAQRMDLPSGQLSAWGSSCRSTAEDTPCCTQGSMNRRRLLGPIEYLTVWYCQQTQRQMLELALYTDAMRKLLTLFELNPQLRMFYASKLGADAGTELEGTYTRDTRDILVRLAQRWQQADSTPEEVVQAAIRSTAPVVPMPPGWIVHQL</sequence>
<reference evidence="1 2" key="1">
    <citation type="submission" date="2018-12" db="EMBL/GenBank/DDBJ databases">
        <title>Dyella dinghuensis sp. nov. DHOA06 and Dyella choica sp. nov. 4M-K27, isolated from forest soil.</title>
        <authorList>
            <person name="Qiu L.-H."/>
            <person name="Gao Z.-H."/>
        </authorList>
    </citation>
    <scope>NUCLEOTIDE SEQUENCE [LARGE SCALE GENOMIC DNA]</scope>
    <source>
        <strain evidence="1 2">4M-K27</strain>
    </source>
</reference>